<dbReference type="STRING" id="1561998.A0A1I7TYS6"/>
<dbReference type="PANTHER" id="PTHR15704:SF7">
    <property type="entry name" value="SUPERKILLER COMPLEX PROTEIN 3"/>
    <property type="match status" value="1"/>
</dbReference>
<protein>
    <submittedName>
        <fullName evidence="4">TPR_REGION domain-containing protein</fullName>
    </submittedName>
</protein>
<dbReference type="InterPro" id="IPR039226">
    <property type="entry name" value="Ski3/TTC37"/>
</dbReference>
<dbReference type="InterPro" id="IPR019734">
    <property type="entry name" value="TPR_rpt"/>
</dbReference>
<dbReference type="PANTHER" id="PTHR15704">
    <property type="entry name" value="SUPERKILLER 3 PROTEIN-RELATED"/>
    <property type="match status" value="1"/>
</dbReference>
<dbReference type="SMART" id="SM00028">
    <property type="entry name" value="TPR"/>
    <property type="match status" value="6"/>
</dbReference>
<evidence type="ECO:0000256" key="2">
    <source>
        <dbReference type="ARBA" id="ARBA00022803"/>
    </source>
</evidence>
<evidence type="ECO:0000313" key="3">
    <source>
        <dbReference type="Proteomes" id="UP000095282"/>
    </source>
</evidence>
<dbReference type="SUPFAM" id="SSF48452">
    <property type="entry name" value="TPR-like"/>
    <property type="match status" value="2"/>
</dbReference>
<dbReference type="AlphaFoldDB" id="A0A1I7TYS6"/>
<reference evidence="4" key="1">
    <citation type="submission" date="2016-11" db="UniProtKB">
        <authorList>
            <consortium name="WormBaseParasite"/>
        </authorList>
    </citation>
    <scope>IDENTIFICATION</scope>
</reference>
<name>A0A1I7TYS6_9PELO</name>
<evidence type="ECO:0000256" key="1">
    <source>
        <dbReference type="ARBA" id="ARBA00022737"/>
    </source>
</evidence>
<accession>A0A1I7TYS6</accession>
<dbReference type="Pfam" id="PF13181">
    <property type="entry name" value="TPR_8"/>
    <property type="match status" value="1"/>
</dbReference>
<dbReference type="Gene3D" id="1.25.40.10">
    <property type="entry name" value="Tetratricopeptide repeat domain"/>
    <property type="match status" value="3"/>
</dbReference>
<keyword evidence="3" id="KW-1185">Reference proteome</keyword>
<dbReference type="eggNOG" id="KOG1127">
    <property type="taxonomic scope" value="Eukaryota"/>
</dbReference>
<dbReference type="Proteomes" id="UP000095282">
    <property type="component" value="Unplaced"/>
</dbReference>
<sequence>MGTLKEDLKAAQGLLKTGDNEKVIELLEGYTEGDSPDYRVLCFIALAHSNISNYEESYKLYKKAVDVDEAQLMAWKGLFKLFDEKSCTKPDKFSLRICEFMQKNGDDEKKREIAAKAQRRLLIEMEMWEEVFNHFDDFGFAEDFENLRDIVVRAEESCDKAVQKAFDALAALGRLEEDESVMLSYCKHTKSEQSLVRLIEVHPNLISDDWVQKNIFEYSCQQYFDSKQFPPYAEHINCASSSTMAVVTALRKMTCQQHLKHLMKLPTYPFIQIVYYLALLEIEPESVEKLQALGSLPLPEFVIEELKVALLSNNEETVEKLLTEYKEDSRIGIILRLTKALNSNDSITAELVNLSEKLSNENYKDLLLAAEIRIRAGLDGNSHLVKAAKLNVRCSRAFFLLGNCLATKNATKAKSLIERAILIRPANEEYTKALYDILVRKGFPTDERLKLLKSLISKKRNRRKSFWLSHALSLIYMETGNLTDAIDELQQMIRLYKDNKSIWARLADAYTRKGHLRAAVSSYAQLAEMDGGHEFVIPITRVLIQLREFDEALDKIIEFRKRIEDENLDLCPESPVVLNLTEAEIRLNLHESTCGEQKLHHLKKVFDCLKQCLDAEGSCQYASVFKLLGDAFLVASKYSERTIPYFEFEAKWKVHTPLDSVSKAVSFYMAVLRSQNNNPLAWYDVAVSLISKFNIEKDAQILPKVQKILEHALSITSVDTLLSSIWTLIAETKRLAEAPASHQLHCICRALQLNKSNDGAWLKLAVLCLEVGMMNEASRSLEQSIKYNPHNAYSWCAWAQVAHLQGESHEAIAMFRQALFVRPITTAIVGYSTYLCDNLKKSQHRFNSATAALDFEPIIDLKNLASADQNILYHLGLLADLFGWYPESLECFRLSGSPKITDEIQHAMVKTDVLYNKFKLDPATLSQNSSRICGMLALSADDCYSFLTAEMDVYRDLYRFIESNDSEAFRKLYLGCVKGISVPLFIAGLIVRKINLPSEFIRIMHDALPRHELIDYYPTELPHGMDNGLRHLEQDGEEPFRYRHRCAYSLLDELKLLRSQLEEDTVNSSSSFEKIEVPDCSESF</sequence>
<evidence type="ECO:0000313" key="4">
    <source>
        <dbReference type="WBParaSite" id="Csp11.Scaffold629.g13143.t1"/>
    </source>
</evidence>
<proteinExistence type="predicted"/>
<dbReference type="GO" id="GO:0055087">
    <property type="term" value="C:Ski complex"/>
    <property type="evidence" value="ECO:0007669"/>
    <property type="project" value="InterPro"/>
</dbReference>
<dbReference type="Pfam" id="PF13432">
    <property type="entry name" value="TPR_16"/>
    <property type="match status" value="1"/>
</dbReference>
<dbReference type="InterPro" id="IPR011990">
    <property type="entry name" value="TPR-like_helical_dom_sf"/>
</dbReference>
<dbReference type="WBParaSite" id="Csp11.Scaffold629.g13143.t1">
    <property type="protein sequence ID" value="Csp11.Scaffold629.g13143.t1"/>
    <property type="gene ID" value="Csp11.Scaffold629.g13143"/>
</dbReference>
<organism evidence="3 4">
    <name type="scientific">Caenorhabditis tropicalis</name>
    <dbReference type="NCBI Taxonomy" id="1561998"/>
    <lineage>
        <taxon>Eukaryota</taxon>
        <taxon>Metazoa</taxon>
        <taxon>Ecdysozoa</taxon>
        <taxon>Nematoda</taxon>
        <taxon>Chromadorea</taxon>
        <taxon>Rhabditida</taxon>
        <taxon>Rhabditina</taxon>
        <taxon>Rhabditomorpha</taxon>
        <taxon>Rhabditoidea</taxon>
        <taxon>Rhabditidae</taxon>
        <taxon>Peloderinae</taxon>
        <taxon>Caenorhabditis</taxon>
    </lineage>
</organism>
<keyword evidence="1" id="KW-0677">Repeat</keyword>
<keyword evidence="2" id="KW-0802">TPR repeat</keyword>
<dbReference type="GO" id="GO:0006401">
    <property type="term" value="P:RNA catabolic process"/>
    <property type="evidence" value="ECO:0007669"/>
    <property type="project" value="InterPro"/>
</dbReference>